<keyword evidence="2" id="KW-1185">Reference proteome</keyword>
<comment type="caution">
    <text evidence="1">The sequence shown here is derived from an EMBL/GenBank/DDBJ whole genome shotgun (WGS) entry which is preliminary data.</text>
</comment>
<dbReference type="EMBL" id="BSUZ01000001">
    <property type="protein sequence ID" value="GMA86209.1"/>
    <property type="molecule type" value="Genomic_DNA"/>
</dbReference>
<accession>A0ABQ6JGE2</accession>
<evidence type="ECO:0008006" key="3">
    <source>
        <dbReference type="Google" id="ProtNLM"/>
    </source>
</evidence>
<reference evidence="2" key="1">
    <citation type="journal article" date="2019" name="Int. J. Syst. Evol. Microbiol.">
        <title>The Global Catalogue of Microorganisms (GCM) 10K type strain sequencing project: providing services to taxonomists for standard genome sequencing and annotation.</title>
        <authorList>
            <consortium name="The Broad Institute Genomics Platform"/>
            <consortium name="The Broad Institute Genome Sequencing Center for Infectious Disease"/>
            <person name="Wu L."/>
            <person name="Ma J."/>
        </authorList>
    </citation>
    <scope>NUCLEOTIDE SEQUENCE [LARGE SCALE GENOMIC DNA]</scope>
    <source>
        <strain evidence="2">NBRC 108730</strain>
    </source>
</reference>
<proteinExistence type="predicted"/>
<evidence type="ECO:0000313" key="1">
    <source>
        <dbReference type="EMBL" id="GMA86209.1"/>
    </source>
</evidence>
<evidence type="ECO:0000313" key="2">
    <source>
        <dbReference type="Proteomes" id="UP001157017"/>
    </source>
</evidence>
<organism evidence="1 2">
    <name type="scientific">Angustibacter aerolatus</name>
    <dbReference type="NCBI Taxonomy" id="1162965"/>
    <lineage>
        <taxon>Bacteria</taxon>
        <taxon>Bacillati</taxon>
        <taxon>Actinomycetota</taxon>
        <taxon>Actinomycetes</taxon>
        <taxon>Kineosporiales</taxon>
        <taxon>Kineosporiaceae</taxon>
    </lineage>
</organism>
<gene>
    <name evidence="1" type="ORF">GCM10025868_14590</name>
</gene>
<sequence>MGSRPDAALREQVQQAAGHDHRVTTALAHADDAEVVREVGAAELVVLPYRDMGNSGAALLALSLDRPVLLPANAVTRALAAEVGADWVLTYPGDLTPQVLQDAAARAAARRPGSRPDLSAREWPDAGRAHAEVYALATGGTR</sequence>
<protein>
    <recommendedName>
        <fullName evidence="3">Glycosyl transferase family 28 C-terminal domain-containing protein</fullName>
    </recommendedName>
</protein>
<name>A0ABQ6JGE2_9ACTN</name>
<dbReference type="Proteomes" id="UP001157017">
    <property type="component" value="Unassembled WGS sequence"/>
</dbReference>